<feature type="domain" description="Mg chelatase-related protein C-terminal" evidence="2">
    <location>
        <begin position="414"/>
        <end position="505"/>
    </location>
</feature>
<evidence type="ECO:0000313" key="3">
    <source>
        <dbReference type="EMBL" id="QLI04574.1"/>
    </source>
</evidence>
<dbReference type="InterPro" id="IPR027417">
    <property type="entry name" value="P-loop_NTPase"/>
</dbReference>
<evidence type="ECO:0000259" key="1">
    <source>
        <dbReference type="Pfam" id="PF01078"/>
    </source>
</evidence>
<dbReference type="EMBL" id="CP049075">
    <property type="protein sequence ID" value="QLI04574.1"/>
    <property type="molecule type" value="Genomic_DNA"/>
</dbReference>
<proteinExistence type="predicted"/>
<feature type="domain" description="Magnesium chelatase ChlI-like catalytic" evidence="1">
    <location>
        <begin position="206"/>
        <end position="408"/>
    </location>
</feature>
<evidence type="ECO:0000259" key="2">
    <source>
        <dbReference type="Pfam" id="PF13335"/>
    </source>
</evidence>
<dbReference type="NCBIfam" id="TIGR00368">
    <property type="entry name" value="YifB family Mg chelatase-like AAA ATPase"/>
    <property type="match status" value="1"/>
</dbReference>
<gene>
    <name evidence="3" type="ORF">CINF_0015</name>
</gene>
<dbReference type="InterPro" id="IPR045006">
    <property type="entry name" value="CHLI-like"/>
</dbReference>
<dbReference type="Proteomes" id="UP000509414">
    <property type="component" value="Chromosome"/>
</dbReference>
<dbReference type="Gene3D" id="3.30.230.10">
    <property type="match status" value="1"/>
</dbReference>
<dbReference type="Pfam" id="PF13541">
    <property type="entry name" value="ChlI"/>
    <property type="match status" value="1"/>
</dbReference>
<keyword evidence="4" id="KW-1185">Reference proteome</keyword>
<dbReference type="InterPro" id="IPR000523">
    <property type="entry name" value="Mg_chelatse_chII-like_cat_dom"/>
</dbReference>
<dbReference type="Pfam" id="PF13335">
    <property type="entry name" value="Mg_chelatase_C"/>
    <property type="match status" value="1"/>
</dbReference>
<evidence type="ECO:0000313" key="4">
    <source>
        <dbReference type="Proteomes" id="UP000509414"/>
    </source>
</evidence>
<dbReference type="Gene3D" id="3.40.50.300">
    <property type="entry name" value="P-loop containing nucleotide triphosphate hydrolases"/>
    <property type="match status" value="1"/>
</dbReference>
<dbReference type="InterPro" id="IPR020568">
    <property type="entry name" value="Ribosomal_Su5_D2-typ_SF"/>
</dbReference>
<dbReference type="KEGG" id="cinf:CINF_0015"/>
<accession>A0A7H9CK25</accession>
<dbReference type="InterPro" id="IPR025158">
    <property type="entry name" value="Mg_chelat-rel_C"/>
</dbReference>
<dbReference type="Pfam" id="PF01078">
    <property type="entry name" value="Mg_chelatase"/>
    <property type="match status" value="1"/>
</dbReference>
<dbReference type="GO" id="GO:0005524">
    <property type="term" value="F:ATP binding"/>
    <property type="evidence" value="ECO:0007669"/>
    <property type="project" value="InterPro"/>
</dbReference>
<dbReference type="InterPro" id="IPR004482">
    <property type="entry name" value="Mg_chelat-rel"/>
</dbReference>
<sequence length="507" mass="56037">MKSLKSACLGDSLHIINIEVSLSPALPAIEIVGLAGTTIKESTTRVKAALNNLQKSCEHAKLPAMRVSVNLSPSDVKKNGSHFDLAIALLIMLQKIRFDNDFFVFGELGLDGNVRSNAELFSILLFLSTKAKNIRVLVPQDIALKAAMIPNLEVFSICNLEEAFRFFCDSDFAKTCAVTATHPLFEHTLNIAGQVFVPNTNYELNFSDIKGQDRAKRACIISAAGMHNILFEGSPGCGKSMSAKRLRYILPPQSLDEVLLASAYASLNSQDSDFSALRPYRAPHHTSTRSSIFGGGSQMAKIGEVALANGGVLFFDELPHFGKQILESMREPLEDNCINISRVNSKVRYETKFLFVSAMNPCACGNAFSQSLNCRCNERDIARYKSAISAPLIDRIDLYVAMSEISANDASSLTSQQMHKQVMQAFNAQILRKQKQLNGKLDERDIARFCQIDNASEQVLNKAISNYHLTQRGINKTLKVARTIADLSSCEQIQKEHIIEALSFRMR</sequence>
<dbReference type="SUPFAM" id="SSF54211">
    <property type="entry name" value="Ribosomal protein S5 domain 2-like"/>
    <property type="match status" value="1"/>
</dbReference>
<dbReference type="InterPro" id="IPR014721">
    <property type="entry name" value="Ribsml_uS5_D2-typ_fold_subgr"/>
</dbReference>
<name>A0A7H9CK25_9BACT</name>
<dbReference type="RefSeq" id="WP_178695492.1">
    <property type="nucleotide sequence ID" value="NZ_CP049075.1"/>
</dbReference>
<protein>
    <submittedName>
        <fullName evidence="3">Magnesium chelatase-related protein</fullName>
    </submittedName>
</protein>
<dbReference type="SUPFAM" id="SSF52540">
    <property type="entry name" value="P-loop containing nucleoside triphosphate hydrolases"/>
    <property type="match status" value="1"/>
</dbReference>
<dbReference type="AlphaFoldDB" id="A0A7H9CK25"/>
<dbReference type="PANTHER" id="PTHR32039:SF7">
    <property type="entry name" value="COMPETENCE PROTEIN COMM"/>
    <property type="match status" value="1"/>
</dbReference>
<dbReference type="PANTHER" id="PTHR32039">
    <property type="entry name" value="MAGNESIUM-CHELATASE SUBUNIT CHLI"/>
    <property type="match status" value="1"/>
</dbReference>
<organism evidence="3 4">
    <name type="scientific">Candidatus Campylobacter infans</name>
    <dbReference type="NCBI Taxonomy" id="2561898"/>
    <lineage>
        <taxon>Bacteria</taxon>
        <taxon>Pseudomonadati</taxon>
        <taxon>Campylobacterota</taxon>
        <taxon>Epsilonproteobacteria</taxon>
        <taxon>Campylobacterales</taxon>
        <taxon>Campylobacteraceae</taxon>
        <taxon>Campylobacter</taxon>
    </lineage>
</organism>
<reference evidence="3 4" key="1">
    <citation type="submission" date="2020-02" db="EMBL/GenBank/DDBJ databases">
        <title>Complete genome sequence of the novel Campylobacter species Candidatus Campylobacter infans.</title>
        <authorList>
            <person name="Duim B."/>
            <person name="Zomer A."/>
            <person name="van der Graaf L."/>
            <person name="Wagenaar J."/>
        </authorList>
    </citation>
    <scope>NUCLEOTIDE SEQUENCE [LARGE SCALE GENOMIC DNA]</scope>
    <source>
        <strain evidence="3 4">19S00001</strain>
    </source>
</reference>